<accession>A0A0W7WLE7</accession>
<dbReference type="STRING" id="1685382.AVJ23_06635"/>
<sequence>MAGALALWAGTAAAGFDRPTLCKGQMRFYNEDKSFTLYDMRLELDSSSYRVQAQSADDPEGSDDRGRCGAYLGGWCRHSFPPNEDGTVEYFEFRLLDRGNGRYLYSEAWFDGFTGDSLMRCVAR</sequence>
<gene>
    <name evidence="1" type="ORF">AVJ23_06635</name>
</gene>
<organism evidence="1 2">
    <name type="scientific">Pseudoponticoccus marisrubri</name>
    <dbReference type="NCBI Taxonomy" id="1685382"/>
    <lineage>
        <taxon>Bacteria</taxon>
        <taxon>Pseudomonadati</taxon>
        <taxon>Pseudomonadota</taxon>
        <taxon>Alphaproteobacteria</taxon>
        <taxon>Rhodobacterales</taxon>
        <taxon>Roseobacteraceae</taxon>
        <taxon>Pseudoponticoccus</taxon>
    </lineage>
</organism>
<protein>
    <submittedName>
        <fullName evidence="1">Uncharacterized protein</fullName>
    </submittedName>
</protein>
<comment type="caution">
    <text evidence="1">The sequence shown here is derived from an EMBL/GenBank/DDBJ whole genome shotgun (WGS) entry which is preliminary data.</text>
</comment>
<name>A0A0W7WLE7_9RHOB</name>
<dbReference type="AlphaFoldDB" id="A0A0W7WLE7"/>
<dbReference type="EMBL" id="LPXO01000003">
    <property type="protein sequence ID" value="KUF11437.1"/>
    <property type="molecule type" value="Genomic_DNA"/>
</dbReference>
<proteinExistence type="predicted"/>
<keyword evidence="2" id="KW-1185">Reference proteome</keyword>
<evidence type="ECO:0000313" key="1">
    <source>
        <dbReference type="EMBL" id="KUF11437.1"/>
    </source>
</evidence>
<evidence type="ECO:0000313" key="2">
    <source>
        <dbReference type="Proteomes" id="UP000054396"/>
    </source>
</evidence>
<dbReference type="Proteomes" id="UP000054396">
    <property type="component" value="Unassembled WGS sequence"/>
</dbReference>
<reference evidence="1 2" key="1">
    <citation type="submission" date="2015-12" db="EMBL/GenBank/DDBJ databases">
        <authorList>
            <person name="Shamseldin A."/>
            <person name="Moawad H."/>
            <person name="Abd El-Rahim W.M."/>
            <person name="Sadowsky M.J."/>
        </authorList>
    </citation>
    <scope>NUCLEOTIDE SEQUENCE [LARGE SCALE GENOMIC DNA]</scope>
    <source>
        <strain evidence="1 2">SJ5A-1</strain>
    </source>
</reference>